<evidence type="ECO:0000313" key="3">
    <source>
        <dbReference type="Proteomes" id="UP000438196"/>
    </source>
</evidence>
<dbReference type="PIRSF" id="PIRSF030125">
    <property type="entry name" value="UCP030125"/>
    <property type="match status" value="1"/>
</dbReference>
<proteinExistence type="predicted"/>
<dbReference type="RefSeq" id="WP_155581205.1">
    <property type="nucleotide sequence ID" value="NZ_JBHSTH010000004.1"/>
</dbReference>
<evidence type="ECO:0000313" key="2">
    <source>
        <dbReference type="EMBL" id="MUF02755.1"/>
    </source>
</evidence>
<keyword evidence="3" id="KW-1185">Reference proteome</keyword>
<dbReference type="AlphaFoldDB" id="A0A6I3VXS4"/>
<protein>
    <submittedName>
        <fullName evidence="2">2OG-Fe(II) oxygenase</fullName>
    </submittedName>
</protein>
<reference evidence="2 3" key="1">
    <citation type="submission" date="2019-11" db="EMBL/GenBank/DDBJ databases">
        <title>Pseudomonas karstica sp. nov. and Pseudomonas spelaei sp. nov. from karst caves.</title>
        <authorList>
            <person name="Zeman M."/>
        </authorList>
    </citation>
    <scope>NUCLEOTIDE SEQUENCE [LARGE SCALE GENOMIC DNA]</scope>
    <source>
        <strain evidence="2 3">CCM 7893</strain>
    </source>
</reference>
<gene>
    <name evidence="2" type="ORF">GNF76_00320</name>
</gene>
<dbReference type="Pfam" id="PF13640">
    <property type="entry name" value="2OG-FeII_Oxy_3"/>
    <property type="match status" value="1"/>
</dbReference>
<comment type="caution">
    <text evidence="2">The sequence shown here is derived from an EMBL/GenBank/DDBJ whole genome shotgun (WGS) entry which is preliminary data.</text>
</comment>
<accession>A0A6I3VXS4</accession>
<feature type="domain" description="Prolyl 4-hydroxylase alpha subunit Fe(2+) 2OG dioxygenase" evidence="1">
    <location>
        <begin position="174"/>
        <end position="273"/>
    </location>
</feature>
<evidence type="ECO:0000259" key="1">
    <source>
        <dbReference type="Pfam" id="PF13640"/>
    </source>
</evidence>
<dbReference type="Proteomes" id="UP000438196">
    <property type="component" value="Unassembled WGS sequence"/>
</dbReference>
<dbReference type="EMBL" id="WNNK01000001">
    <property type="protein sequence ID" value="MUF02755.1"/>
    <property type="molecule type" value="Genomic_DNA"/>
</dbReference>
<dbReference type="Gene3D" id="2.60.120.620">
    <property type="entry name" value="q2cbj1_9rhob like domain"/>
    <property type="match status" value="1"/>
</dbReference>
<dbReference type="InterPro" id="IPR044862">
    <property type="entry name" value="Pro_4_hyd_alph_FE2OG_OXY"/>
</dbReference>
<name>A0A6I3VXS4_9PSED</name>
<dbReference type="InterPro" id="IPR016946">
    <property type="entry name" value="UCP030125"/>
</dbReference>
<organism evidence="2 3">
    <name type="scientific">Pseudomonas spelaei</name>
    <dbReference type="NCBI Taxonomy" id="1055469"/>
    <lineage>
        <taxon>Bacteria</taxon>
        <taxon>Pseudomonadati</taxon>
        <taxon>Pseudomonadota</taxon>
        <taxon>Gammaproteobacteria</taxon>
        <taxon>Pseudomonadales</taxon>
        <taxon>Pseudomonadaceae</taxon>
        <taxon>Pseudomonas</taxon>
    </lineage>
</organism>
<dbReference type="OrthoDB" id="6532393at2"/>
<sequence length="285" mass="32277">MHTLDRAPRKNTPAPAIDSRILTLEKLSRHSLQQLIDGEVLAIRIPNYCDETIASALNQHIDSSTQLRPYTHEVYEEGQVVQHFYGVHRWGTPFNSTYGKASEDGARQKYYGDALHMQRLMEGLCAPRRTPIQTLIGEFNAHWPAGAAIAAFEGQPMYAGIIRAMFPETAHLSETTPHVDCLPQGIVPLEQQFSANIYLQTPPSGGELRIWDTEPFSFAEIEQFEGENLPQERLLEPLRMVPQKNELIIMNTRRPHAICGFESGKRISIQSFIGYVTGQPFQFWC</sequence>